<dbReference type="Pfam" id="PF05013">
    <property type="entry name" value="FGase"/>
    <property type="match status" value="1"/>
</dbReference>
<gene>
    <name evidence="1" type="ORF">NIT7321_01420</name>
</gene>
<reference evidence="2" key="1">
    <citation type="submission" date="2015-05" db="EMBL/GenBank/DDBJ databases">
        <authorList>
            <person name="Rodrigo-Torres Lidia"/>
            <person name="Arahal R.David."/>
        </authorList>
    </citation>
    <scope>NUCLEOTIDE SEQUENCE [LARGE SCALE GENOMIC DNA]</scope>
    <source>
        <strain evidence="2">CECT 7321</strain>
    </source>
</reference>
<evidence type="ECO:0000313" key="2">
    <source>
        <dbReference type="Proteomes" id="UP000043764"/>
    </source>
</evidence>
<dbReference type="InterPro" id="IPR011227">
    <property type="entry name" value="UCP029730"/>
</dbReference>
<dbReference type="STRING" id="481446.NIT7645_00096"/>
<accession>A0A0H5D0I9</accession>
<dbReference type="GO" id="GO:0016787">
    <property type="term" value="F:hydrolase activity"/>
    <property type="evidence" value="ECO:0007669"/>
    <property type="project" value="UniProtKB-KW"/>
</dbReference>
<keyword evidence="1" id="KW-0378">Hydrolase</keyword>
<dbReference type="PIRSF" id="PIRSF029730">
    <property type="entry name" value="UCP029730"/>
    <property type="match status" value="1"/>
</dbReference>
<keyword evidence="2" id="KW-1185">Reference proteome</keyword>
<sequence>MPLSDSNAPTSGLPDDLDVPVEVWNADGSGDVLVLCEHASNHIPARYDGLGLSHADSESHAAWDPGARTVALGLAQALDAPMVASRVSRLVYDCNRPPEAPSAMPAKSELIDVPGNRDLDEAARAERTDAVYRPFCAAVSELIEKRTLEGRPPVLITVHSFTPVYYGKPRAVEIGILHDTDTRLADLMLEAAPALPDRLVERNSPYGPEDGVTHSLVLHGVNNGLANVMIEIRNDLVRDSAEEAQMTEELLVLLRPALAHLAAATPATEGADNA</sequence>
<protein>
    <submittedName>
        <fullName evidence="1">Putative N-formylglutamate amidohydrolase</fullName>
    </submittedName>
</protein>
<dbReference type="EMBL" id="CVRL01000013">
    <property type="protein sequence ID" value="CRL10574.1"/>
    <property type="molecule type" value="Genomic_DNA"/>
</dbReference>
<dbReference type="Proteomes" id="UP000043764">
    <property type="component" value="Unassembled WGS sequence"/>
</dbReference>
<dbReference type="InterPro" id="IPR007709">
    <property type="entry name" value="N-FG_amidohydro"/>
</dbReference>
<proteinExistence type="predicted"/>
<name>A0A0H5D0I9_9RHOB</name>
<dbReference type="SUPFAM" id="SSF53187">
    <property type="entry name" value="Zn-dependent exopeptidases"/>
    <property type="match status" value="1"/>
</dbReference>
<organism evidence="1 2">
    <name type="scientific">Phaeobacter italicus</name>
    <dbReference type="NCBI Taxonomy" id="481446"/>
    <lineage>
        <taxon>Bacteria</taxon>
        <taxon>Pseudomonadati</taxon>
        <taxon>Pseudomonadota</taxon>
        <taxon>Alphaproteobacteria</taxon>
        <taxon>Rhodobacterales</taxon>
        <taxon>Roseobacteraceae</taxon>
        <taxon>Phaeobacter</taxon>
    </lineage>
</organism>
<dbReference type="RefSeq" id="WP_050672996.1">
    <property type="nucleotide sequence ID" value="NZ_CVRL01000013.1"/>
</dbReference>
<dbReference type="AlphaFoldDB" id="A0A0H5D0I9"/>
<evidence type="ECO:0000313" key="1">
    <source>
        <dbReference type="EMBL" id="CRL10574.1"/>
    </source>
</evidence>
<dbReference type="Gene3D" id="3.40.630.40">
    <property type="entry name" value="Zn-dependent exopeptidases"/>
    <property type="match status" value="1"/>
</dbReference>